<dbReference type="AlphaFoldDB" id="A0A9R0JT68"/>
<evidence type="ECO:0000313" key="2">
    <source>
        <dbReference type="Proteomes" id="UP000813463"/>
    </source>
</evidence>
<dbReference type="GeneID" id="110786007"/>
<dbReference type="OrthoDB" id="1746614at2759"/>
<evidence type="ECO:0000313" key="3">
    <source>
        <dbReference type="RefSeq" id="XP_021846206.1"/>
    </source>
</evidence>
<sequence length="275" mass="31365">MGCGGSKLEPEQEARLRPILRRRLEEFLTRRNGDISKKQLLQNDGAVSHGSEREEEGDEEEIIINKEDKAPRPPSASDDDHSSLLIKDNPPTDQKINIISQVSFRTFLDDNEDSSIMKNYNNEIKCEDNKGDNIDNEAKILLNGVEKPMGSSKEEEDECTFDDHEKMGYTPGSPSFRVYCVHSLDEQEELDDNAGHLDSEESIDHEDDTHWARQESSSSNKVVIEEKPILKKHKRGRKFKMIAMPKGGKHKFNMNSFYQFPCNSQNSHLVQETTA</sequence>
<accession>A0A9R0JT68</accession>
<feature type="compositionally biased region" description="Acidic residues" evidence="1">
    <location>
        <begin position="53"/>
        <end position="62"/>
    </location>
</feature>
<dbReference type="KEGG" id="soe:110786007"/>
<dbReference type="Proteomes" id="UP000813463">
    <property type="component" value="Chromosome 5"/>
</dbReference>
<reference evidence="2" key="1">
    <citation type="journal article" date="2021" name="Nat. Commun.">
        <title>Genomic analyses provide insights into spinach domestication and the genetic basis of agronomic traits.</title>
        <authorList>
            <person name="Cai X."/>
            <person name="Sun X."/>
            <person name="Xu C."/>
            <person name="Sun H."/>
            <person name="Wang X."/>
            <person name="Ge C."/>
            <person name="Zhang Z."/>
            <person name="Wang Q."/>
            <person name="Fei Z."/>
            <person name="Jiao C."/>
            <person name="Wang Q."/>
        </authorList>
    </citation>
    <scope>NUCLEOTIDE SEQUENCE [LARGE SCALE GENOMIC DNA]</scope>
    <source>
        <strain evidence="2">cv. Varoflay</strain>
    </source>
</reference>
<keyword evidence="2" id="KW-1185">Reference proteome</keyword>
<feature type="region of interest" description="Disordered" evidence="1">
    <location>
        <begin position="198"/>
        <end position="220"/>
    </location>
</feature>
<name>A0A9R0JT68_SPIOL</name>
<evidence type="ECO:0008006" key="4">
    <source>
        <dbReference type="Google" id="ProtNLM"/>
    </source>
</evidence>
<gene>
    <name evidence="3" type="primary">LOC110786007</name>
</gene>
<evidence type="ECO:0000256" key="1">
    <source>
        <dbReference type="SAM" id="MobiDB-lite"/>
    </source>
</evidence>
<reference evidence="3" key="2">
    <citation type="submission" date="2025-08" db="UniProtKB">
        <authorList>
            <consortium name="RefSeq"/>
        </authorList>
    </citation>
    <scope>IDENTIFICATION</scope>
    <source>
        <tissue evidence="3">Leaf</tissue>
    </source>
</reference>
<organism evidence="2 3">
    <name type="scientific">Spinacia oleracea</name>
    <name type="common">Spinach</name>
    <dbReference type="NCBI Taxonomy" id="3562"/>
    <lineage>
        <taxon>Eukaryota</taxon>
        <taxon>Viridiplantae</taxon>
        <taxon>Streptophyta</taxon>
        <taxon>Embryophyta</taxon>
        <taxon>Tracheophyta</taxon>
        <taxon>Spermatophyta</taxon>
        <taxon>Magnoliopsida</taxon>
        <taxon>eudicotyledons</taxon>
        <taxon>Gunneridae</taxon>
        <taxon>Pentapetalae</taxon>
        <taxon>Caryophyllales</taxon>
        <taxon>Chenopodiaceae</taxon>
        <taxon>Chenopodioideae</taxon>
        <taxon>Anserineae</taxon>
        <taxon>Spinacia</taxon>
    </lineage>
</organism>
<dbReference type="RefSeq" id="XP_021846206.1">
    <property type="nucleotide sequence ID" value="XM_021990514.1"/>
</dbReference>
<feature type="region of interest" description="Disordered" evidence="1">
    <location>
        <begin position="32"/>
        <end position="92"/>
    </location>
</feature>
<protein>
    <recommendedName>
        <fullName evidence="4">Protein TSSC4</fullName>
    </recommendedName>
</protein>
<proteinExistence type="predicted"/>